<dbReference type="GO" id="GO:0016491">
    <property type="term" value="F:oxidoreductase activity"/>
    <property type="evidence" value="ECO:0007669"/>
    <property type="project" value="InterPro"/>
</dbReference>
<dbReference type="EMBL" id="CAFBPQ010000043">
    <property type="protein sequence ID" value="CAB5029348.1"/>
    <property type="molecule type" value="Genomic_DNA"/>
</dbReference>
<proteinExistence type="predicted"/>
<organism evidence="3">
    <name type="scientific">freshwater metagenome</name>
    <dbReference type="NCBI Taxonomy" id="449393"/>
    <lineage>
        <taxon>unclassified sequences</taxon>
        <taxon>metagenomes</taxon>
        <taxon>ecological metagenomes</taxon>
    </lineage>
</organism>
<dbReference type="InterPro" id="IPR050627">
    <property type="entry name" value="Nitroreductase/BluB"/>
</dbReference>
<name>A0A6J7RLH2_9ZZZZ</name>
<gene>
    <name evidence="2" type="ORF">UFOPK3897_01654</name>
    <name evidence="3" type="ORF">UFOPK4121_01209</name>
</gene>
<evidence type="ECO:0000259" key="1">
    <source>
        <dbReference type="Pfam" id="PF00881"/>
    </source>
</evidence>
<sequence>MDDNFFSVVKRQRACRRYLDKPVSDSLVEEVITAGTFAPSAENSQPWEFVVVRDKSLRDQIHDLAQRAWSGGGRDFSLRHLDEKILADVDDGISGGGYATAPVMIIVAGDTERCHPKAISASILPAIQNMLLAATALGLGSALTTITLGFASELQAVVALPDSVVPQAIIPLGFPARPLGPPRRESFSQHTHCDQFGNAWGQAQ</sequence>
<dbReference type="AlphaFoldDB" id="A0A6J7RLH2"/>
<dbReference type="InterPro" id="IPR029479">
    <property type="entry name" value="Nitroreductase"/>
</dbReference>
<dbReference type="Pfam" id="PF00881">
    <property type="entry name" value="Nitroreductase"/>
    <property type="match status" value="1"/>
</dbReference>
<evidence type="ECO:0000313" key="2">
    <source>
        <dbReference type="EMBL" id="CAB4989607.1"/>
    </source>
</evidence>
<dbReference type="PANTHER" id="PTHR23026">
    <property type="entry name" value="NADPH NITROREDUCTASE"/>
    <property type="match status" value="1"/>
</dbReference>
<feature type="domain" description="Nitroreductase" evidence="1">
    <location>
        <begin position="10"/>
        <end position="173"/>
    </location>
</feature>
<dbReference type="CDD" id="cd02062">
    <property type="entry name" value="Nitro_FMN_reductase"/>
    <property type="match status" value="1"/>
</dbReference>
<dbReference type="SUPFAM" id="SSF55469">
    <property type="entry name" value="FMN-dependent nitroreductase-like"/>
    <property type="match status" value="1"/>
</dbReference>
<dbReference type="PANTHER" id="PTHR23026:SF123">
    <property type="entry name" value="NAD(P)H NITROREDUCTASE RV3131-RELATED"/>
    <property type="match status" value="1"/>
</dbReference>
<dbReference type="Gene3D" id="3.40.109.10">
    <property type="entry name" value="NADH Oxidase"/>
    <property type="match status" value="1"/>
</dbReference>
<accession>A0A6J7RLH2</accession>
<protein>
    <submittedName>
        <fullName evidence="3">Unannotated protein</fullName>
    </submittedName>
</protein>
<reference evidence="3" key="1">
    <citation type="submission" date="2020-05" db="EMBL/GenBank/DDBJ databases">
        <authorList>
            <person name="Chiriac C."/>
            <person name="Salcher M."/>
            <person name="Ghai R."/>
            <person name="Kavagutti S V."/>
        </authorList>
    </citation>
    <scope>NUCLEOTIDE SEQUENCE</scope>
</reference>
<dbReference type="InterPro" id="IPR000415">
    <property type="entry name" value="Nitroreductase-like"/>
</dbReference>
<dbReference type="EMBL" id="CAFBOF010000068">
    <property type="protein sequence ID" value="CAB4989607.1"/>
    <property type="molecule type" value="Genomic_DNA"/>
</dbReference>
<evidence type="ECO:0000313" key="3">
    <source>
        <dbReference type="EMBL" id="CAB5029348.1"/>
    </source>
</evidence>